<dbReference type="Proteomes" id="UP000318017">
    <property type="component" value="Chromosome"/>
</dbReference>
<evidence type="ECO:0000313" key="2">
    <source>
        <dbReference type="Proteomes" id="UP000318017"/>
    </source>
</evidence>
<protein>
    <submittedName>
        <fullName evidence="1">Uncharacterized protein</fullName>
    </submittedName>
</protein>
<evidence type="ECO:0000313" key="1">
    <source>
        <dbReference type="EMBL" id="QDV22902.1"/>
    </source>
</evidence>
<keyword evidence="2" id="KW-1185">Reference proteome</keyword>
<dbReference type="KEGG" id="ahel:Q31a_11950"/>
<dbReference type="EMBL" id="CP036298">
    <property type="protein sequence ID" value="QDV22902.1"/>
    <property type="molecule type" value="Genomic_DNA"/>
</dbReference>
<reference evidence="1 2" key="1">
    <citation type="submission" date="2019-02" db="EMBL/GenBank/DDBJ databases">
        <title>Deep-cultivation of Planctomycetes and their phenomic and genomic characterization uncovers novel biology.</title>
        <authorList>
            <person name="Wiegand S."/>
            <person name="Jogler M."/>
            <person name="Boedeker C."/>
            <person name="Pinto D."/>
            <person name="Vollmers J."/>
            <person name="Rivas-Marin E."/>
            <person name="Kohn T."/>
            <person name="Peeters S.H."/>
            <person name="Heuer A."/>
            <person name="Rast P."/>
            <person name="Oberbeckmann S."/>
            <person name="Bunk B."/>
            <person name="Jeske O."/>
            <person name="Meyerdierks A."/>
            <person name="Storesund J.E."/>
            <person name="Kallscheuer N."/>
            <person name="Luecker S."/>
            <person name="Lage O.M."/>
            <person name="Pohl T."/>
            <person name="Merkel B.J."/>
            <person name="Hornburger P."/>
            <person name="Mueller R.-W."/>
            <person name="Bruemmer F."/>
            <person name="Labrenz M."/>
            <person name="Spormann A.M."/>
            <person name="Op den Camp H."/>
            <person name="Overmann J."/>
            <person name="Amann R."/>
            <person name="Jetten M.S.M."/>
            <person name="Mascher T."/>
            <person name="Medema M.H."/>
            <person name="Devos D.P."/>
            <person name="Kaster A.-K."/>
            <person name="Ovreas L."/>
            <person name="Rohde M."/>
            <person name="Galperin M.Y."/>
            <person name="Jogler C."/>
        </authorList>
    </citation>
    <scope>NUCLEOTIDE SEQUENCE [LARGE SCALE GENOMIC DNA]</scope>
    <source>
        <strain evidence="1 2">Q31a</strain>
    </source>
</reference>
<proteinExistence type="predicted"/>
<organism evidence="1 2">
    <name type="scientific">Aureliella helgolandensis</name>
    <dbReference type="NCBI Taxonomy" id="2527968"/>
    <lineage>
        <taxon>Bacteria</taxon>
        <taxon>Pseudomonadati</taxon>
        <taxon>Planctomycetota</taxon>
        <taxon>Planctomycetia</taxon>
        <taxon>Pirellulales</taxon>
        <taxon>Pirellulaceae</taxon>
        <taxon>Aureliella</taxon>
    </lineage>
</organism>
<name>A0A518G2T9_9BACT</name>
<gene>
    <name evidence="1" type="ORF">Q31a_11950</name>
</gene>
<dbReference type="OrthoDB" id="283904at2"/>
<dbReference type="AlphaFoldDB" id="A0A518G2T9"/>
<accession>A0A518G2T9</accession>
<dbReference type="RefSeq" id="WP_145075169.1">
    <property type="nucleotide sequence ID" value="NZ_CP036298.1"/>
</dbReference>
<sequence length="104" mass="11846">MTETEYCYETPFGIDVLSVSIDARPRVATLTIQHRDVTSVLIFENPSPISSFAGLFEDLERIRISDRNFYGSQLAFGRYDVQMWDEDTPYASFDCDNFQADGAV</sequence>